<organism evidence="3 4">
    <name type="scientific">Streptomyces showdoensis</name>
    <dbReference type="NCBI Taxonomy" id="68268"/>
    <lineage>
        <taxon>Bacteria</taxon>
        <taxon>Bacillati</taxon>
        <taxon>Actinomycetota</taxon>
        <taxon>Actinomycetes</taxon>
        <taxon>Kitasatosporales</taxon>
        <taxon>Streptomycetaceae</taxon>
        <taxon>Streptomyces</taxon>
    </lineage>
</organism>
<feature type="transmembrane region" description="Helical" evidence="2">
    <location>
        <begin position="51"/>
        <end position="72"/>
    </location>
</feature>
<keyword evidence="3" id="KW-0808">Transferase</keyword>
<feature type="transmembrane region" description="Helical" evidence="2">
    <location>
        <begin position="137"/>
        <end position="159"/>
    </location>
</feature>
<keyword evidence="2" id="KW-1133">Transmembrane helix</keyword>
<feature type="compositionally biased region" description="Low complexity" evidence="1">
    <location>
        <begin position="1"/>
        <end position="23"/>
    </location>
</feature>
<gene>
    <name evidence="3" type="ORF">VO63_23185</name>
</gene>
<dbReference type="EMBL" id="LAQS01000037">
    <property type="protein sequence ID" value="KKZ71595.1"/>
    <property type="molecule type" value="Genomic_DNA"/>
</dbReference>
<reference evidence="3 4" key="1">
    <citation type="submission" date="2015-05" db="EMBL/GenBank/DDBJ databases">
        <title>Draft Genome assembly of Streptomyces showdoensis.</title>
        <authorList>
            <person name="Thapa K.K."/>
            <person name="Metsa-Ketela M."/>
        </authorList>
    </citation>
    <scope>NUCLEOTIDE SEQUENCE [LARGE SCALE GENOMIC DNA]</scope>
    <source>
        <strain evidence="3 4">ATCC 15227</strain>
    </source>
</reference>
<proteinExistence type="predicted"/>
<keyword evidence="2" id="KW-0812">Transmembrane</keyword>
<dbReference type="AlphaFoldDB" id="A0A2P2GLA9"/>
<feature type="non-terminal residue" evidence="3">
    <location>
        <position position="173"/>
    </location>
</feature>
<sequence length="173" mass="17668">MTTESTSLPSSPGPWPSAGSLAGLTSLASPRGASDRLSLPPRRPGRVRSTAVPLLAADAVAVLLAVCVLSTAHRRWELSLLVVGLVALLDGRAGLYRPVAALTGALDELPALASRAGVAWCVTAAAVAAYAPGHAIGPLRLCGAYGTHLVAVVAVRGLAHARRRRAARAHPRS</sequence>
<keyword evidence="4" id="KW-1185">Reference proteome</keyword>
<evidence type="ECO:0000313" key="4">
    <source>
        <dbReference type="Proteomes" id="UP000265325"/>
    </source>
</evidence>
<evidence type="ECO:0000256" key="1">
    <source>
        <dbReference type="SAM" id="MobiDB-lite"/>
    </source>
</evidence>
<protein>
    <submittedName>
        <fullName evidence="3">Sugar transferase</fullName>
    </submittedName>
</protein>
<evidence type="ECO:0000256" key="2">
    <source>
        <dbReference type="SAM" id="Phobius"/>
    </source>
</evidence>
<name>A0A2P2GLA9_STREW</name>
<keyword evidence="2" id="KW-0472">Membrane</keyword>
<comment type="caution">
    <text evidence="3">The sequence shown here is derived from an EMBL/GenBank/DDBJ whole genome shotgun (WGS) entry which is preliminary data.</text>
</comment>
<dbReference type="Proteomes" id="UP000265325">
    <property type="component" value="Unassembled WGS sequence"/>
</dbReference>
<accession>A0A2P2GLA9</accession>
<evidence type="ECO:0000313" key="3">
    <source>
        <dbReference type="EMBL" id="KKZ71595.1"/>
    </source>
</evidence>
<feature type="region of interest" description="Disordered" evidence="1">
    <location>
        <begin position="1"/>
        <end position="46"/>
    </location>
</feature>
<dbReference type="GO" id="GO:0016740">
    <property type="term" value="F:transferase activity"/>
    <property type="evidence" value="ECO:0007669"/>
    <property type="project" value="UniProtKB-KW"/>
</dbReference>